<feature type="compositionally biased region" description="Basic residues" evidence="1">
    <location>
        <begin position="22"/>
        <end position="33"/>
    </location>
</feature>
<protein>
    <submittedName>
        <fullName evidence="2">Uncharacterized protein</fullName>
    </submittedName>
</protein>
<evidence type="ECO:0000313" key="2">
    <source>
        <dbReference type="EMBL" id="CAA9285866.1"/>
    </source>
</evidence>
<feature type="compositionally biased region" description="Basic residues" evidence="1">
    <location>
        <begin position="57"/>
        <end position="67"/>
    </location>
</feature>
<feature type="region of interest" description="Disordered" evidence="1">
    <location>
        <begin position="1"/>
        <end position="100"/>
    </location>
</feature>
<feature type="compositionally biased region" description="Low complexity" evidence="1">
    <location>
        <begin position="118"/>
        <end position="129"/>
    </location>
</feature>
<feature type="compositionally biased region" description="Low complexity" evidence="1">
    <location>
        <begin position="1"/>
        <end position="10"/>
    </location>
</feature>
<feature type="region of interest" description="Disordered" evidence="1">
    <location>
        <begin position="348"/>
        <end position="374"/>
    </location>
</feature>
<accession>A0A6J4JRV8</accession>
<feature type="non-terminal residue" evidence="2">
    <location>
        <position position="1"/>
    </location>
</feature>
<feature type="compositionally biased region" description="Basic residues" evidence="1">
    <location>
        <begin position="195"/>
        <end position="210"/>
    </location>
</feature>
<feature type="compositionally biased region" description="Low complexity" evidence="1">
    <location>
        <begin position="34"/>
        <end position="49"/>
    </location>
</feature>
<gene>
    <name evidence="2" type="ORF">AVDCRST_MAG27-4480</name>
</gene>
<feature type="region of interest" description="Disordered" evidence="1">
    <location>
        <begin position="112"/>
        <end position="322"/>
    </location>
</feature>
<organism evidence="2">
    <name type="scientific">uncultured Craurococcus sp</name>
    <dbReference type="NCBI Taxonomy" id="1135998"/>
    <lineage>
        <taxon>Bacteria</taxon>
        <taxon>Pseudomonadati</taxon>
        <taxon>Pseudomonadota</taxon>
        <taxon>Alphaproteobacteria</taxon>
        <taxon>Acetobacterales</taxon>
        <taxon>Acetobacteraceae</taxon>
        <taxon>Craurococcus</taxon>
        <taxon>environmental samples</taxon>
    </lineage>
</organism>
<dbReference type="EMBL" id="CADCTD010000178">
    <property type="protein sequence ID" value="CAA9285866.1"/>
    <property type="molecule type" value="Genomic_DNA"/>
</dbReference>
<feature type="compositionally biased region" description="Basic and acidic residues" evidence="1">
    <location>
        <begin position="170"/>
        <end position="179"/>
    </location>
</feature>
<feature type="compositionally biased region" description="Basic and acidic residues" evidence="1">
    <location>
        <begin position="273"/>
        <end position="282"/>
    </location>
</feature>
<evidence type="ECO:0000256" key="1">
    <source>
        <dbReference type="SAM" id="MobiDB-lite"/>
    </source>
</evidence>
<sequence length="374" mass="41493">GLPAARIPPRGAEPRPAPARPPLRHHRAAHRRGAPPWRAGRGGPPRQARPLPPFRRGTARHAHHGRHALPDVFQHQGRHRRRALAAGGGGAAPLLRPPRHAHPRIRRAWEGRHHHPAAAHPPGRLPLGDDPGRMLGRPRPAAAGGLRLHPGMDPGQPRALPPDLGPLGRRSPDRGDHRPGLPRLHPRADPGAARPRARGDHRHGGGRPAPRRRDLRPAAGGRLHPPRGGEHRGPPRRRHPGRRRLRHGARHGGLLPGARPGRHARRHPPLLPAHDRVRDAQPHRRPHRRLHGNPDASRPRPAFPRRDAGRAGPRHHRPPTELRPWRRRQLLLLGGSDERRLLRLPLQLPADRGLPQPAHGCPQQPRPRRHPAGL</sequence>
<reference evidence="2" key="1">
    <citation type="submission" date="2020-02" db="EMBL/GenBank/DDBJ databases">
        <authorList>
            <person name="Meier V. D."/>
        </authorList>
    </citation>
    <scope>NUCLEOTIDE SEQUENCE</scope>
    <source>
        <strain evidence="2">AVDCRST_MAG27</strain>
    </source>
</reference>
<name>A0A6J4JRV8_9PROT</name>
<feature type="compositionally biased region" description="Basic residues" evidence="1">
    <location>
        <begin position="234"/>
        <end position="250"/>
    </location>
</feature>
<proteinExistence type="predicted"/>
<dbReference type="AlphaFoldDB" id="A0A6J4JRV8"/>
<feature type="non-terminal residue" evidence="2">
    <location>
        <position position="374"/>
    </location>
</feature>